<dbReference type="InterPro" id="IPR005146">
    <property type="entry name" value="B3/B4_tRNA-bd"/>
</dbReference>
<evidence type="ECO:0000256" key="9">
    <source>
        <dbReference type="ARBA" id="ARBA00022840"/>
    </source>
</evidence>
<evidence type="ECO:0000256" key="5">
    <source>
        <dbReference type="ARBA" id="ARBA00022555"/>
    </source>
</evidence>
<dbReference type="EMBL" id="JANCLT010000001">
    <property type="protein sequence ID" value="MCP8967400.1"/>
    <property type="molecule type" value="Genomic_DNA"/>
</dbReference>
<comment type="subcellular location">
    <subcellularLocation>
        <location evidence="1 15">Cytoplasm</location>
    </subcellularLocation>
</comment>
<dbReference type="PROSITE" id="PS51483">
    <property type="entry name" value="B5"/>
    <property type="match status" value="1"/>
</dbReference>
<evidence type="ECO:0000256" key="10">
    <source>
        <dbReference type="ARBA" id="ARBA00022842"/>
    </source>
</evidence>
<keyword evidence="7 15" id="KW-0479">Metal-binding</keyword>
<dbReference type="Pfam" id="PF17759">
    <property type="entry name" value="tRNA_synthFbeta"/>
    <property type="match status" value="1"/>
</dbReference>
<reference evidence="20" key="1">
    <citation type="submission" date="2022-07" db="EMBL/GenBank/DDBJ databases">
        <authorList>
            <person name="Li W.-J."/>
            <person name="Deng Q.-Q."/>
        </authorList>
    </citation>
    <scope>NUCLEOTIDE SEQUENCE</scope>
    <source>
        <strain evidence="20">SYSU M60031</strain>
    </source>
</reference>
<evidence type="ECO:0000256" key="2">
    <source>
        <dbReference type="ARBA" id="ARBA00008653"/>
    </source>
</evidence>
<dbReference type="InterPro" id="IPR045060">
    <property type="entry name" value="Phe-tRNA-ligase_IIc_bsu"/>
</dbReference>
<dbReference type="Gene3D" id="3.50.40.10">
    <property type="entry name" value="Phenylalanyl-trna Synthetase, Chain B, domain 3"/>
    <property type="match status" value="1"/>
</dbReference>
<evidence type="ECO:0000313" key="20">
    <source>
        <dbReference type="EMBL" id="MCP8967400.1"/>
    </source>
</evidence>
<comment type="catalytic activity">
    <reaction evidence="14 15">
        <text>tRNA(Phe) + L-phenylalanine + ATP = L-phenylalanyl-tRNA(Phe) + AMP + diphosphate + H(+)</text>
        <dbReference type="Rhea" id="RHEA:19413"/>
        <dbReference type="Rhea" id="RHEA-COMP:9668"/>
        <dbReference type="Rhea" id="RHEA-COMP:9699"/>
        <dbReference type="ChEBI" id="CHEBI:15378"/>
        <dbReference type="ChEBI" id="CHEBI:30616"/>
        <dbReference type="ChEBI" id="CHEBI:33019"/>
        <dbReference type="ChEBI" id="CHEBI:58095"/>
        <dbReference type="ChEBI" id="CHEBI:78442"/>
        <dbReference type="ChEBI" id="CHEBI:78531"/>
        <dbReference type="ChEBI" id="CHEBI:456215"/>
        <dbReference type="EC" id="6.1.1.20"/>
    </reaction>
</comment>
<dbReference type="FunFam" id="3.50.40.10:FF:000001">
    <property type="entry name" value="Phenylalanine--tRNA ligase beta subunit"/>
    <property type="match status" value="1"/>
</dbReference>
<dbReference type="Gene3D" id="3.30.930.10">
    <property type="entry name" value="Bira Bifunctional Protein, Domain 2"/>
    <property type="match status" value="1"/>
</dbReference>
<evidence type="ECO:0000256" key="14">
    <source>
        <dbReference type="ARBA" id="ARBA00049255"/>
    </source>
</evidence>
<keyword evidence="13 15" id="KW-0030">Aminoacyl-tRNA synthetase</keyword>
<evidence type="ECO:0000256" key="8">
    <source>
        <dbReference type="ARBA" id="ARBA00022741"/>
    </source>
</evidence>
<dbReference type="FunFam" id="3.30.930.10:FF:000022">
    <property type="entry name" value="Phenylalanine--tRNA ligase beta subunit"/>
    <property type="match status" value="1"/>
</dbReference>
<evidence type="ECO:0000256" key="4">
    <source>
        <dbReference type="ARBA" id="ARBA00022490"/>
    </source>
</evidence>
<dbReference type="Pfam" id="PF03484">
    <property type="entry name" value="B5"/>
    <property type="match status" value="1"/>
</dbReference>
<keyword evidence="4 15" id="KW-0963">Cytoplasm</keyword>
<dbReference type="InterPro" id="IPR009061">
    <property type="entry name" value="DNA-bd_dom_put_sf"/>
</dbReference>
<dbReference type="NCBIfam" id="NF045760">
    <property type="entry name" value="YtpR"/>
    <property type="match status" value="1"/>
</dbReference>
<dbReference type="InterPro" id="IPR005121">
    <property type="entry name" value="Fdx_antiC-bd"/>
</dbReference>
<dbReference type="GO" id="GO:0140096">
    <property type="term" value="F:catalytic activity, acting on a protein"/>
    <property type="evidence" value="ECO:0007669"/>
    <property type="project" value="UniProtKB-ARBA"/>
</dbReference>
<evidence type="ECO:0000259" key="18">
    <source>
        <dbReference type="PROSITE" id="PS51447"/>
    </source>
</evidence>
<evidence type="ECO:0000256" key="15">
    <source>
        <dbReference type="HAMAP-Rule" id="MF_00283"/>
    </source>
</evidence>
<evidence type="ECO:0000259" key="17">
    <source>
        <dbReference type="PROSITE" id="PS50886"/>
    </source>
</evidence>
<dbReference type="CDD" id="cd02796">
    <property type="entry name" value="tRNA_bind_bactPheRS"/>
    <property type="match status" value="1"/>
</dbReference>
<dbReference type="InterPro" id="IPR004532">
    <property type="entry name" value="Phe-tRNA-ligase_IIc_bsu_bact"/>
</dbReference>
<dbReference type="SMART" id="SM00874">
    <property type="entry name" value="B5"/>
    <property type="match status" value="1"/>
</dbReference>
<keyword evidence="6 15" id="KW-0436">Ligase</keyword>
<dbReference type="SUPFAM" id="SSF50249">
    <property type="entry name" value="Nucleic acid-binding proteins"/>
    <property type="match status" value="1"/>
</dbReference>
<feature type="binding site" evidence="15">
    <location>
        <position position="462"/>
    </location>
    <ligand>
        <name>Mg(2+)</name>
        <dbReference type="ChEBI" id="CHEBI:18420"/>
        <note>shared with alpha subunit</note>
    </ligand>
</feature>
<keyword evidence="5 16" id="KW-0820">tRNA-binding</keyword>
<dbReference type="GO" id="GO:0006432">
    <property type="term" value="P:phenylalanyl-tRNA aminoacylation"/>
    <property type="evidence" value="ECO:0007669"/>
    <property type="project" value="UniProtKB-UniRule"/>
</dbReference>
<keyword evidence="11 16" id="KW-0694">RNA-binding</keyword>
<dbReference type="SUPFAM" id="SSF46955">
    <property type="entry name" value="Putative DNA-binding domain"/>
    <property type="match status" value="1"/>
</dbReference>
<dbReference type="AlphaFoldDB" id="A0AA41X5V0"/>
<feature type="domain" description="B5" evidence="19">
    <location>
        <begin position="409"/>
        <end position="484"/>
    </location>
</feature>
<dbReference type="Pfam" id="PF03483">
    <property type="entry name" value="B3_4"/>
    <property type="match status" value="1"/>
</dbReference>
<dbReference type="Gene3D" id="3.30.56.10">
    <property type="match status" value="2"/>
</dbReference>
<dbReference type="Pfam" id="PF01588">
    <property type="entry name" value="tRNA_bind"/>
    <property type="match status" value="1"/>
</dbReference>
<keyword evidence="21" id="KW-1185">Reference proteome</keyword>
<evidence type="ECO:0000313" key="21">
    <source>
        <dbReference type="Proteomes" id="UP001156102"/>
    </source>
</evidence>
<dbReference type="HAMAP" id="MF_00283">
    <property type="entry name" value="Phe_tRNA_synth_beta1"/>
    <property type="match status" value="1"/>
</dbReference>
<dbReference type="FunFam" id="3.30.56.10:FF:000002">
    <property type="entry name" value="Phenylalanine--tRNA ligase beta subunit"/>
    <property type="match status" value="1"/>
</dbReference>
<proteinExistence type="inferred from homology"/>
<evidence type="ECO:0000259" key="19">
    <source>
        <dbReference type="PROSITE" id="PS51483"/>
    </source>
</evidence>
<evidence type="ECO:0000256" key="13">
    <source>
        <dbReference type="ARBA" id="ARBA00023146"/>
    </source>
</evidence>
<feature type="binding site" evidence="15">
    <location>
        <position position="472"/>
    </location>
    <ligand>
        <name>Mg(2+)</name>
        <dbReference type="ChEBI" id="CHEBI:18420"/>
        <note>shared with alpha subunit</note>
    </ligand>
</feature>
<dbReference type="EC" id="6.1.1.20" evidence="15"/>
<evidence type="ECO:0000256" key="1">
    <source>
        <dbReference type="ARBA" id="ARBA00004496"/>
    </source>
</evidence>
<evidence type="ECO:0000256" key="11">
    <source>
        <dbReference type="ARBA" id="ARBA00022884"/>
    </source>
</evidence>
<evidence type="ECO:0000256" key="12">
    <source>
        <dbReference type="ARBA" id="ARBA00022917"/>
    </source>
</evidence>
<dbReference type="GO" id="GO:0009328">
    <property type="term" value="C:phenylalanine-tRNA ligase complex"/>
    <property type="evidence" value="ECO:0007669"/>
    <property type="project" value="TreeGrafter"/>
</dbReference>
<evidence type="ECO:0000256" key="16">
    <source>
        <dbReference type="PROSITE-ProRule" id="PRU00209"/>
    </source>
</evidence>
<dbReference type="SMART" id="SM00896">
    <property type="entry name" value="FDX-ACB"/>
    <property type="match status" value="1"/>
</dbReference>
<dbReference type="GO" id="GO:0000049">
    <property type="term" value="F:tRNA binding"/>
    <property type="evidence" value="ECO:0007669"/>
    <property type="project" value="UniProtKB-UniRule"/>
</dbReference>
<accession>A0AA41X5V0</accession>
<dbReference type="PROSITE" id="PS50886">
    <property type="entry name" value="TRBD"/>
    <property type="match status" value="1"/>
</dbReference>
<evidence type="ECO:0000256" key="7">
    <source>
        <dbReference type="ARBA" id="ARBA00022723"/>
    </source>
</evidence>
<dbReference type="InterPro" id="IPR036690">
    <property type="entry name" value="Fdx_antiC-bd_sf"/>
</dbReference>
<dbReference type="InterPro" id="IPR002547">
    <property type="entry name" value="tRNA-bd_dom"/>
</dbReference>
<keyword evidence="10 15" id="KW-0460">Magnesium</keyword>
<dbReference type="InterPro" id="IPR012340">
    <property type="entry name" value="NA-bd_OB-fold"/>
</dbReference>
<comment type="caution">
    <text evidence="20">The sequence shown here is derived from an EMBL/GenBank/DDBJ whole genome shotgun (WGS) entry which is preliminary data.</text>
</comment>
<dbReference type="InterPro" id="IPR033714">
    <property type="entry name" value="tRNA_bind_bactPheRS"/>
</dbReference>
<name>A0AA41X5V0_9BACI</name>
<evidence type="ECO:0000256" key="6">
    <source>
        <dbReference type="ARBA" id="ARBA00022598"/>
    </source>
</evidence>
<dbReference type="Gene3D" id="3.30.70.380">
    <property type="entry name" value="Ferrodoxin-fold anticodon-binding domain"/>
    <property type="match status" value="1"/>
</dbReference>
<keyword evidence="12 15" id="KW-0648">Protein biosynthesis</keyword>
<dbReference type="SUPFAM" id="SSF56037">
    <property type="entry name" value="PheT/TilS domain"/>
    <property type="match status" value="1"/>
</dbReference>
<dbReference type="GO" id="GO:0000287">
    <property type="term" value="F:magnesium ion binding"/>
    <property type="evidence" value="ECO:0007669"/>
    <property type="project" value="UniProtKB-UniRule"/>
</dbReference>
<dbReference type="Pfam" id="PF03147">
    <property type="entry name" value="FDX-ACB"/>
    <property type="match status" value="1"/>
</dbReference>
<keyword evidence="8 15" id="KW-0547">Nucleotide-binding</keyword>
<keyword evidence="9 15" id="KW-0067">ATP-binding</keyword>
<dbReference type="CDD" id="cd00769">
    <property type="entry name" value="PheRS_beta_core"/>
    <property type="match status" value="1"/>
</dbReference>
<dbReference type="SUPFAM" id="SSF54991">
    <property type="entry name" value="Anticodon-binding domain of PheRS"/>
    <property type="match status" value="1"/>
</dbReference>
<feature type="binding site" evidence="15">
    <location>
        <position position="471"/>
    </location>
    <ligand>
        <name>Mg(2+)</name>
        <dbReference type="ChEBI" id="CHEBI:18420"/>
        <note>shared with alpha subunit</note>
    </ligand>
</feature>
<dbReference type="PROSITE" id="PS51447">
    <property type="entry name" value="FDX_ACB"/>
    <property type="match status" value="1"/>
</dbReference>
<dbReference type="GO" id="GO:0016740">
    <property type="term" value="F:transferase activity"/>
    <property type="evidence" value="ECO:0007669"/>
    <property type="project" value="UniProtKB-ARBA"/>
</dbReference>
<feature type="domain" description="FDX-ACB" evidence="18">
    <location>
        <begin position="712"/>
        <end position="805"/>
    </location>
</feature>
<comment type="subunit">
    <text evidence="3 15">Tetramer of two alpha and two beta subunits.</text>
</comment>
<dbReference type="Gene3D" id="2.40.50.140">
    <property type="entry name" value="Nucleic acid-binding proteins"/>
    <property type="match status" value="1"/>
</dbReference>
<dbReference type="PANTHER" id="PTHR10947:SF0">
    <property type="entry name" value="PHENYLALANINE--TRNA LIGASE BETA SUBUNIT"/>
    <property type="match status" value="1"/>
</dbReference>
<dbReference type="FunFam" id="2.40.50.140:FF:000045">
    <property type="entry name" value="Phenylalanine--tRNA ligase beta subunit"/>
    <property type="match status" value="1"/>
</dbReference>
<organism evidence="20 21">
    <name type="scientific">Ectobacillus ponti</name>
    <dbReference type="NCBI Taxonomy" id="2961894"/>
    <lineage>
        <taxon>Bacteria</taxon>
        <taxon>Bacillati</taxon>
        <taxon>Bacillota</taxon>
        <taxon>Bacilli</taxon>
        <taxon>Bacillales</taxon>
        <taxon>Bacillaceae</taxon>
        <taxon>Ectobacillus</taxon>
    </lineage>
</organism>
<feature type="binding site" evidence="15">
    <location>
        <position position="468"/>
    </location>
    <ligand>
        <name>Mg(2+)</name>
        <dbReference type="ChEBI" id="CHEBI:18420"/>
        <note>shared with alpha subunit</note>
    </ligand>
</feature>
<dbReference type="SUPFAM" id="SSF55681">
    <property type="entry name" value="Class II aaRS and biotin synthetases"/>
    <property type="match status" value="1"/>
</dbReference>
<feature type="domain" description="TRNA-binding" evidence="17">
    <location>
        <begin position="40"/>
        <end position="155"/>
    </location>
</feature>
<dbReference type="SMART" id="SM00873">
    <property type="entry name" value="B3_4"/>
    <property type="match status" value="1"/>
</dbReference>
<dbReference type="InterPro" id="IPR020825">
    <property type="entry name" value="Phe-tRNA_synthase-like_B3/B4"/>
</dbReference>
<gene>
    <name evidence="15 20" type="primary">pheT</name>
    <name evidence="20" type="ORF">NK662_02455</name>
</gene>
<dbReference type="InterPro" id="IPR005147">
    <property type="entry name" value="tRNA_synthase_B5-dom"/>
</dbReference>
<dbReference type="InterPro" id="IPR045864">
    <property type="entry name" value="aa-tRNA-synth_II/BPL/LPL"/>
</dbReference>
<protein>
    <recommendedName>
        <fullName evidence="15">Phenylalanine--tRNA ligase beta subunit</fullName>
        <ecNumber evidence="15">6.1.1.20</ecNumber>
    </recommendedName>
    <alternativeName>
        <fullName evidence="15">Phenylalanyl-tRNA synthetase beta subunit</fullName>
        <shortName evidence="15">PheRS</shortName>
    </alternativeName>
</protein>
<dbReference type="GO" id="GO:0005524">
    <property type="term" value="F:ATP binding"/>
    <property type="evidence" value="ECO:0007669"/>
    <property type="project" value="UniProtKB-UniRule"/>
</dbReference>
<comment type="cofactor">
    <cofactor evidence="15">
        <name>Mg(2+)</name>
        <dbReference type="ChEBI" id="CHEBI:18420"/>
    </cofactor>
    <text evidence="15">Binds 2 magnesium ions per tetramer.</text>
</comment>
<dbReference type="InterPro" id="IPR041616">
    <property type="entry name" value="PheRS_beta_core"/>
</dbReference>
<dbReference type="FunFam" id="3.30.70.380:FF:000001">
    <property type="entry name" value="Phenylalanine--tRNA ligase beta subunit"/>
    <property type="match status" value="1"/>
</dbReference>
<comment type="similarity">
    <text evidence="2 15">Belongs to the phenylalanyl-tRNA synthetase beta subunit family. Type 1 subfamily.</text>
</comment>
<dbReference type="NCBIfam" id="TIGR00472">
    <property type="entry name" value="pheT_bact"/>
    <property type="match status" value="1"/>
</dbReference>
<evidence type="ECO:0000256" key="3">
    <source>
        <dbReference type="ARBA" id="ARBA00011209"/>
    </source>
</evidence>
<dbReference type="GO" id="GO:0004826">
    <property type="term" value="F:phenylalanine-tRNA ligase activity"/>
    <property type="evidence" value="ECO:0007669"/>
    <property type="project" value="UniProtKB-UniRule"/>
</dbReference>
<sequence length="806" mass="87924">MFVSYKWLQEYVELDGISPEKLADLITKAGIEVESVQPLNQGVTNVVVGYVMEREKHPEADKLSKCLVDVGEDEPVQIICGAKNVAQGQKVAVAKVGAKLPGGLKIKKAKLRGEVSQGMICSLQELGIEGKLVPKEYAEGIFVFPGDTEVGADALEQLNLDDAILELGLTPNRADCLNMLGVAYEVAAILGRDVKLPAGDLHETNEKAADYIKVAVEAKEQNPLYIAKVVKNVKIGTSPLWMQTRLMAAGVRPINNVVDITNYILMEYGQPLHAFDYDKLGSKEILVRLAQEGEEIETLDGNKRTLKADHLVVTNGSQPVAVAGVMGGANSEVDENTVNVLIESAYFTGAAIRKASKDLGLRSEASTRYEKGIDPARTFEAAQRAAALMAKYAGGEVLEGVVEADHLNLKEQQVSVSVEKINGVLGTAITAPEVAAIFTNLKFPFGEAEGTFQVSVPTRRPDITIPEDLVEEVGRLYGYDHIPATLPVAETTRGKLSARQMKRRTVRRYLEGAGLYEAITYSLTSAEKAKQYAVKETAQEPIRLALPMSEERSQLRLSLVPHLLEAVSYNNARKIDNVALYEVGSVFLPTEASELPKEEQHLAGVLTGLFLNHPWQGEKKAVDFYVAKGILEGLFDTLGVADRIAYKAGKRDGMHPGRTASILLEGEEIGFIGQVHPEVQKQMDLKETYVFELSLAAVFGTDVPEVKYTSIPRFPSMTRDMAIVVAQDVLAGDVRSTIVAAGGPLLKDVALFDLYQGDKMEAGKKSLAFSLRYFDPERTLTDEEVTEAHNRVLQAVAEQFGAELRK</sequence>
<dbReference type="Proteomes" id="UP001156102">
    <property type="component" value="Unassembled WGS sequence"/>
</dbReference>
<dbReference type="RefSeq" id="WP_254756994.1">
    <property type="nucleotide sequence ID" value="NZ_JANCLT010000001.1"/>
</dbReference>
<dbReference type="PANTHER" id="PTHR10947">
    <property type="entry name" value="PHENYLALANYL-TRNA SYNTHETASE BETA CHAIN AND LEUCINE-RICH REPEAT-CONTAINING PROTEIN 47"/>
    <property type="match status" value="1"/>
</dbReference>